<name>A0A5S3PVE3_9FLAO</name>
<evidence type="ECO:0000313" key="2">
    <source>
        <dbReference type="Proteomes" id="UP000310314"/>
    </source>
</evidence>
<organism evidence="1 2">
    <name type="scientific">Maribacter algarum</name>
    <name type="common">ex Zhang et al. 2020</name>
    <dbReference type="NCBI Taxonomy" id="2578118"/>
    <lineage>
        <taxon>Bacteria</taxon>
        <taxon>Pseudomonadati</taxon>
        <taxon>Bacteroidota</taxon>
        <taxon>Flavobacteriia</taxon>
        <taxon>Flavobacteriales</taxon>
        <taxon>Flavobacteriaceae</taxon>
        <taxon>Maribacter</taxon>
    </lineage>
</organism>
<evidence type="ECO:0008006" key="3">
    <source>
        <dbReference type="Google" id="ProtNLM"/>
    </source>
</evidence>
<comment type="caution">
    <text evidence="1">The sequence shown here is derived from an EMBL/GenBank/DDBJ whole genome shotgun (WGS) entry which is preliminary data.</text>
</comment>
<dbReference type="EMBL" id="VATY01000001">
    <property type="protein sequence ID" value="TMM58162.1"/>
    <property type="molecule type" value="Genomic_DNA"/>
</dbReference>
<reference evidence="1 2" key="1">
    <citation type="submission" date="2019-05" db="EMBL/GenBank/DDBJ databases">
        <authorList>
            <person name="Zhang J.-Y."/>
            <person name="Feg X."/>
            <person name="Du Z.-J."/>
        </authorList>
    </citation>
    <scope>NUCLEOTIDE SEQUENCE [LARGE SCALE GENOMIC DNA]</scope>
    <source>
        <strain evidence="1 2">RZ26</strain>
    </source>
</reference>
<gene>
    <name evidence="1" type="ORF">FEE95_01675</name>
</gene>
<sequence>MISCEKAAIICNKTQYDEASFMEKLKLRYHLFMCKTCSAFTKKNTEFTTLCQKANLQSLSEAEKLKMKEQLQGKH</sequence>
<dbReference type="Proteomes" id="UP000310314">
    <property type="component" value="Unassembled WGS sequence"/>
</dbReference>
<keyword evidence="2" id="KW-1185">Reference proteome</keyword>
<protein>
    <recommendedName>
        <fullName evidence="3">Glycine dehydrogenase</fullName>
    </recommendedName>
</protein>
<proteinExistence type="predicted"/>
<evidence type="ECO:0000313" key="1">
    <source>
        <dbReference type="EMBL" id="TMM58162.1"/>
    </source>
</evidence>
<accession>A0A5S3PVE3</accession>
<dbReference type="OrthoDB" id="1262821at2"/>
<dbReference type="AlphaFoldDB" id="A0A5S3PVE3"/>